<evidence type="ECO:0000256" key="7">
    <source>
        <dbReference type="ARBA" id="ARBA00023136"/>
    </source>
</evidence>
<keyword evidence="5 8" id="KW-0812">Transmembrane</keyword>
<reference evidence="10 11" key="1">
    <citation type="submission" date="2018-06" db="EMBL/GenBank/DDBJ databases">
        <title>Comparative genomics of Brasilonema spp. strains.</title>
        <authorList>
            <person name="Alvarenga D.O."/>
            <person name="Fiore M.F."/>
            <person name="Varani A.M."/>
        </authorList>
    </citation>
    <scope>NUCLEOTIDE SEQUENCE [LARGE SCALE GENOMIC DNA]</scope>
    <source>
        <strain evidence="10 11">CENA114</strain>
        <plasmid evidence="11">pboct1</plasmid>
    </source>
</reference>
<dbReference type="RefSeq" id="WP_169264175.1">
    <property type="nucleotide sequence ID" value="NZ_CAWOXK010000002.1"/>
</dbReference>
<evidence type="ECO:0000313" key="10">
    <source>
        <dbReference type="EMBL" id="QDL12646.1"/>
    </source>
</evidence>
<evidence type="ECO:0000256" key="1">
    <source>
        <dbReference type="ARBA" id="ARBA00004651"/>
    </source>
</evidence>
<feature type="transmembrane region" description="Helical" evidence="8">
    <location>
        <begin position="20"/>
        <end position="40"/>
    </location>
</feature>
<dbReference type="EMBL" id="CP030119">
    <property type="protein sequence ID" value="QDL12646.1"/>
    <property type="molecule type" value="Genomic_DNA"/>
</dbReference>
<evidence type="ECO:0000256" key="4">
    <source>
        <dbReference type="ARBA" id="ARBA00022475"/>
    </source>
</evidence>
<feature type="transmembrane region" description="Helical" evidence="8">
    <location>
        <begin position="169"/>
        <end position="194"/>
    </location>
</feature>
<keyword evidence="7 8" id="KW-0472">Membrane</keyword>
<feature type="domain" description="ABC transmembrane type-2" evidence="9">
    <location>
        <begin position="124"/>
        <end position="364"/>
    </location>
</feature>
<evidence type="ECO:0000313" key="11">
    <source>
        <dbReference type="Proteomes" id="UP000503129"/>
    </source>
</evidence>
<dbReference type="Gene3D" id="3.40.1710.10">
    <property type="entry name" value="abc type-2 transporter like domain"/>
    <property type="match status" value="1"/>
</dbReference>
<dbReference type="GO" id="GO:0005886">
    <property type="term" value="C:plasma membrane"/>
    <property type="evidence" value="ECO:0007669"/>
    <property type="project" value="UniProtKB-SubCell"/>
</dbReference>
<dbReference type="Proteomes" id="UP000503129">
    <property type="component" value="Plasmid pBOCT1"/>
</dbReference>
<evidence type="ECO:0000256" key="2">
    <source>
        <dbReference type="ARBA" id="ARBA00007783"/>
    </source>
</evidence>
<comment type="subcellular location">
    <subcellularLocation>
        <location evidence="1">Cell membrane</location>
        <topology evidence="1">Multi-pass membrane protein</topology>
    </subcellularLocation>
</comment>
<organism evidence="10 11">
    <name type="scientific">Brasilonema sennae CENA114</name>
    <dbReference type="NCBI Taxonomy" id="415709"/>
    <lineage>
        <taxon>Bacteria</taxon>
        <taxon>Bacillati</taxon>
        <taxon>Cyanobacteriota</taxon>
        <taxon>Cyanophyceae</taxon>
        <taxon>Nostocales</taxon>
        <taxon>Scytonemataceae</taxon>
        <taxon>Brasilonema</taxon>
        <taxon>Bromeliae group (in: Brasilonema)</taxon>
    </lineage>
</organism>
<dbReference type="AlphaFoldDB" id="A0A856MTR2"/>
<dbReference type="GO" id="GO:0140359">
    <property type="term" value="F:ABC-type transporter activity"/>
    <property type="evidence" value="ECO:0007669"/>
    <property type="project" value="InterPro"/>
</dbReference>
<feature type="transmembrane region" description="Helical" evidence="8">
    <location>
        <begin position="221"/>
        <end position="246"/>
    </location>
</feature>
<keyword evidence="11" id="KW-1185">Reference proteome</keyword>
<accession>A0A856MTR2</accession>
<feature type="transmembrane region" description="Helical" evidence="8">
    <location>
        <begin position="280"/>
        <end position="301"/>
    </location>
</feature>
<dbReference type="PANTHER" id="PTHR30294">
    <property type="entry name" value="MEMBRANE COMPONENT OF ABC TRANSPORTER YHHJ-RELATED"/>
    <property type="match status" value="1"/>
</dbReference>
<protein>
    <submittedName>
        <fullName evidence="10">ABC transporter permease</fullName>
    </submittedName>
</protein>
<geneLocation type="plasmid" evidence="11">
    <name>pboct1</name>
</geneLocation>
<proteinExistence type="inferred from homology"/>
<gene>
    <name evidence="10" type="ORF">DP114_33380</name>
</gene>
<comment type="similarity">
    <text evidence="2">Belongs to the ABC-2 integral membrane protein family.</text>
</comment>
<evidence type="ECO:0000256" key="5">
    <source>
        <dbReference type="ARBA" id="ARBA00022692"/>
    </source>
</evidence>
<keyword evidence="6 8" id="KW-1133">Transmembrane helix</keyword>
<feature type="transmembrane region" description="Helical" evidence="8">
    <location>
        <begin position="337"/>
        <end position="356"/>
    </location>
</feature>
<evidence type="ECO:0000256" key="3">
    <source>
        <dbReference type="ARBA" id="ARBA00022448"/>
    </source>
</evidence>
<keyword evidence="3" id="KW-0813">Transport</keyword>
<dbReference type="Pfam" id="PF12698">
    <property type="entry name" value="ABC2_membrane_3"/>
    <property type="match status" value="1"/>
</dbReference>
<keyword evidence="10" id="KW-0614">Plasmid</keyword>
<evidence type="ECO:0000256" key="8">
    <source>
        <dbReference type="SAM" id="Phobius"/>
    </source>
</evidence>
<evidence type="ECO:0000259" key="9">
    <source>
        <dbReference type="PROSITE" id="PS51012"/>
    </source>
</evidence>
<keyword evidence="4" id="KW-1003">Cell membrane</keyword>
<evidence type="ECO:0000256" key="6">
    <source>
        <dbReference type="ARBA" id="ARBA00022989"/>
    </source>
</evidence>
<dbReference type="InterPro" id="IPR013525">
    <property type="entry name" value="ABC2_TM"/>
</dbReference>
<dbReference type="InterPro" id="IPR051449">
    <property type="entry name" value="ABC-2_transporter_component"/>
</dbReference>
<dbReference type="KEGG" id="bsen:DP114_33380"/>
<feature type="transmembrane region" description="Helical" evidence="8">
    <location>
        <begin position="252"/>
        <end position="273"/>
    </location>
</feature>
<name>A0A856MTR2_9CYAN</name>
<dbReference type="InterPro" id="IPR047817">
    <property type="entry name" value="ABC2_TM_bact-type"/>
</dbReference>
<dbReference type="PANTHER" id="PTHR30294:SF29">
    <property type="entry name" value="MULTIDRUG ABC TRANSPORTER PERMEASE YBHS-RELATED"/>
    <property type="match status" value="1"/>
</dbReference>
<dbReference type="PROSITE" id="PS51012">
    <property type="entry name" value="ABC_TM2"/>
    <property type="match status" value="1"/>
</dbReference>
<sequence>MKRILAQCAKELVQFRRDGLTLALAFLLPFMTLLIFGFAIRLESKNIPLIVQDFDRTNLSGSYIERLYATNQFVPKQWSGVDPVRDAIDKGIAKAAVIIPPQFSRDVQARRSTVVQVLIDATDVNNARVIKNSIRRVTNFFMQVQGLLPTTNSITPRIRLWFNPGRLEALYIVPGVYGVVLWIFPSLLTAIAMVREKEKGTILQVYASSISATELLLGKGLAYLLIAISEALVVMGLGSLIFQVGLVGDPTTLLLGTLLFLTDSVLFGLLIGVRSSNQNAAVQGISLVGFITSVLLSGFIYPLNNIPFPLSLVPNVVPTRYYIDITRDALVRGTGWTGVWLDLVMLMVLGLVFFNASRRVLSQMQLPS</sequence>